<dbReference type="InterPro" id="IPR003439">
    <property type="entry name" value="ABC_transporter-like_ATP-bd"/>
</dbReference>
<evidence type="ECO:0000259" key="7">
    <source>
        <dbReference type="PROSITE" id="PS50893"/>
    </source>
</evidence>
<dbReference type="InterPro" id="IPR027417">
    <property type="entry name" value="P-loop_NTPase"/>
</dbReference>
<reference evidence="8 9" key="1">
    <citation type="submission" date="2016-10" db="EMBL/GenBank/DDBJ databases">
        <authorList>
            <person name="de Groot N.N."/>
        </authorList>
    </citation>
    <scope>NUCLEOTIDE SEQUENCE [LARGE SCALE GENOMIC DNA]</scope>
    <source>
        <strain evidence="8 9">CGMCC 1.8925</strain>
    </source>
</reference>
<dbReference type="CDD" id="cd03235">
    <property type="entry name" value="ABC_Metallic_Cations"/>
    <property type="match status" value="1"/>
</dbReference>
<dbReference type="NCBIfam" id="NF040873">
    <property type="entry name" value="AztA"/>
    <property type="match status" value="1"/>
</dbReference>
<dbReference type="PANTHER" id="PTHR42734">
    <property type="entry name" value="METAL TRANSPORT SYSTEM ATP-BINDING PROTEIN TM_0124-RELATED"/>
    <property type="match status" value="1"/>
</dbReference>
<dbReference type="Proteomes" id="UP000199502">
    <property type="component" value="Unassembled WGS sequence"/>
</dbReference>
<dbReference type="SMART" id="SM00382">
    <property type="entry name" value="AAA"/>
    <property type="match status" value="1"/>
</dbReference>
<dbReference type="InterPro" id="IPR047748">
    <property type="entry name" value="AztA-like"/>
</dbReference>
<keyword evidence="4 8" id="KW-0067">ATP-binding</keyword>
<evidence type="ECO:0000313" key="8">
    <source>
        <dbReference type="EMBL" id="SCY64965.1"/>
    </source>
</evidence>
<dbReference type="Gene3D" id="3.40.50.300">
    <property type="entry name" value="P-loop containing nucleotide triphosphate hydrolases"/>
    <property type="match status" value="1"/>
</dbReference>
<organism evidence="8 9">
    <name type="scientific">Paracoccus tibetensis</name>
    <dbReference type="NCBI Taxonomy" id="336292"/>
    <lineage>
        <taxon>Bacteria</taxon>
        <taxon>Pseudomonadati</taxon>
        <taxon>Pseudomonadota</taxon>
        <taxon>Alphaproteobacteria</taxon>
        <taxon>Rhodobacterales</taxon>
        <taxon>Paracoccaceae</taxon>
        <taxon>Paracoccus</taxon>
    </lineage>
</organism>
<dbReference type="STRING" id="336292.SAMN05660710_02193"/>
<evidence type="ECO:0000256" key="2">
    <source>
        <dbReference type="ARBA" id="ARBA00022448"/>
    </source>
</evidence>
<sequence>MASLSSYVASSAVALHDLTAGYGSHAAIHHVTGEFARGSLTAIVGPNGSGKSTLLKTIAGLLAPMGGRCSTGRQALAYLAQISEMDRGFPARVRDIVALGLWQRRGLLGRHRAEDRARVTDALAQVGLEGFESRPLDTLSGGQLQRTLFARVLVQDAPLILLDEPFNAIDDKTIRDLTALIGRWHAEGRTVLTVAHDLALVRAHFPHTLLLARGAVAWGPTADVLNEANIARARSFQEAWDEAAPWCAPNGAWQAA</sequence>
<dbReference type="InterPro" id="IPR003593">
    <property type="entry name" value="AAA+_ATPase"/>
</dbReference>
<keyword evidence="5" id="KW-0864">Zinc transport</keyword>
<proteinExistence type="inferred from homology"/>
<evidence type="ECO:0000256" key="5">
    <source>
        <dbReference type="ARBA" id="ARBA00022906"/>
    </source>
</evidence>
<dbReference type="PANTHER" id="PTHR42734:SF5">
    <property type="entry name" value="IRON TRANSPORT SYSTEM ATP-BINDING PROTEIN HI_0361-RELATED"/>
    <property type="match status" value="1"/>
</dbReference>
<dbReference type="SUPFAM" id="SSF52540">
    <property type="entry name" value="P-loop containing nucleoside triphosphate hydrolases"/>
    <property type="match status" value="1"/>
</dbReference>
<evidence type="ECO:0000256" key="3">
    <source>
        <dbReference type="ARBA" id="ARBA00022741"/>
    </source>
</evidence>
<dbReference type="AlphaFoldDB" id="A0A1G5HM66"/>
<dbReference type="GO" id="GO:0016887">
    <property type="term" value="F:ATP hydrolysis activity"/>
    <property type="evidence" value="ECO:0007669"/>
    <property type="project" value="InterPro"/>
</dbReference>
<keyword evidence="6" id="KW-0406">Ion transport</keyword>
<dbReference type="EMBL" id="FMVT01000007">
    <property type="protein sequence ID" value="SCY64965.1"/>
    <property type="molecule type" value="Genomic_DNA"/>
</dbReference>
<evidence type="ECO:0000256" key="6">
    <source>
        <dbReference type="ARBA" id="ARBA00023065"/>
    </source>
</evidence>
<evidence type="ECO:0000256" key="4">
    <source>
        <dbReference type="ARBA" id="ARBA00022840"/>
    </source>
</evidence>
<evidence type="ECO:0000313" key="9">
    <source>
        <dbReference type="Proteomes" id="UP000199502"/>
    </source>
</evidence>
<dbReference type="InterPro" id="IPR050153">
    <property type="entry name" value="Metal_Ion_Import_ABC"/>
</dbReference>
<name>A0A1G5HM66_9RHOB</name>
<protein>
    <submittedName>
        <fullName evidence="8">Zinc/manganese transport system ATP-binding protein</fullName>
    </submittedName>
</protein>
<dbReference type="Pfam" id="PF00005">
    <property type="entry name" value="ABC_tran"/>
    <property type="match status" value="1"/>
</dbReference>
<keyword evidence="3" id="KW-0547">Nucleotide-binding</keyword>
<dbReference type="GO" id="GO:0005524">
    <property type="term" value="F:ATP binding"/>
    <property type="evidence" value="ECO:0007669"/>
    <property type="project" value="UniProtKB-KW"/>
</dbReference>
<dbReference type="PROSITE" id="PS50893">
    <property type="entry name" value="ABC_TRANSPORTER_2"/>
    <property type="match status" value="1"/>
</dbReference>
<comment type="similarity">
    <text evidence="1">Belongs to the ABC transporter superfamily.</text>
</comment>
<feature type="domain" description="ABC transporter" evidence="7">
    <location>
        <begin position="13"/>
        <end position="238"/>
    </location>
</feature>
<keyword evidence="9" id="KW-1185">Reference proteome</keyword>
<keyword evidence="5" id="KW-0862">Zinc</keyword>
<evidence type="ECO:0000256" key="1">
    <source>
        <dbReference type="ARBA" id="ARBA00005417"/>
    </source>
</evidence>
<gene>
    <name evidence="8" type="ORF">SAMN05660710_02193</name>
</gene>
<accession>A0A1G5HM66</accession>
<keyword evidence="2" id="KW-0813">Transport</keyword>
<dbReference type="GO" id="GO:0006829">
    <property type="term" value="P:zinc ion transport"/>
    <property type="evidence" value="ECO:0007669"/>
    <property type="project" value="UniProtKB-KW"/>
</dbReference>